<dbReference type="Proteomes" id="UP000245921">
    <property type="component" value="Unassembled WGS sequence"/>
</dbReference>
<dbReference type="InterPro" id="IPR022689">
    <property type="entry name" value="Iron_dep_repressor"/>
</dbReference>
<feature type="domain" description="HTH dtxR-type" evidence="5">
    <location>
        <begin position="1"/>
        <end position="62"/>
    </location>
</feature>
<dbReference type="InterPro" id="IPR022687">
    <property type="entry name" value="HTH_DTXR"/>
</dbReference>
<dbReference type="InterPro" id="IPR036390">
    <property type="entry name" value="WH_DNA-bd_sf"/>
</dbReference>
<proteinExistence type="inferred from homology"/>
<name>A0AA45C974_9BACT</name>
<keyword evidence="4" id="KW-0804">Transcription</keyword>
<dbReference type="SUPFAM" id="SSF46785">
    <property type="entry name" value="Winged helix' DNA-binding domain"/>
    <property type="match status" value="1"/>
</dbReference>
<evidence type="ECO:0000256" key="4">
    <source>
        <dbReference type="ARBA" id="ARBA00023163"/>
    </source>
</evidence>
<dbReference type="Pfam" id="PF01325">
    <property type="entry name" value="Fe_dep_repress"/>
    <property type="match status" value="1"/>
</dbReference>
<dbReference type="SMART" id="SM00529">
    <property type="entry name" value="HTH_DTXR"/>
    <property type="match status" value="1"/>
</dbReference>
<dbReference type="InterPro" id="IPR036388">
    <property type="entry name" value="WH-like_DNA-bd_sf"/>
</dbReference>
<dbReference type="SUPFAM" id="SSF47979">
    <property type="entry name" value="Iron-dependent repressor protein, dimerization domain"/>
    <property type="match status" value="1"/>
</dbReference>
<evidence type="ECO:0000313" key="6">
    <source>
        <dbReference type="EMBL" id="PWJ96657.1"/>
    </source>
</evidence>
<dbReference type="RefSeq" id="WP_109603644.1">
    <property type="nucleotide sequence ID" value="NZ_JAMHJO010000001.1"/>
</dbReference>
<gene>
    <name evidence="6" type="ORF">C7380_101231</name>
</gene>
<dbReference type="InterPro" id="IPR036421">
    <property type="entry name" value="Fe_dep_repressor_sf"/>
</dbReference>
<dbReference type="GO" id="GO:0003677">
    <property type="term" value="F:DNA binding"/>
    <property type="evidence" value="ECO:0007669"/>
    <property type="project" value="UniProtKB-KW"/>
</dbReference>
<dbReference type="PANTHER" id="PTHR33238">
    <property type="entry name" value="IRON (METAL) DEPENDENT REPRESSOR, DTXR FAMILY"/>
    <property type="match status" value="1"/>
</dbReference>
<reference evidence="6 7" key="1">
    <citation type="submission" date="2018-05" db="EMBL/GenBank/DDBJ databases">
        <title>Genomic Encyclopedia of Type Strains, Phase IV (KMG-IV): sequencing the most valuable type-strain genomes for metagenomic binning, comparative biology and taxonomic classification.</title>
        <authorList>
            <person name="Goeker M."/>
        </authorList>
    </citation>
    <scope>NUCLEOTIDE SEQUENCE [LARGE SCALE GENOMIC DNA]</scope>
    <source>
        <strain evidence="6 7">DSM 24906</strain>
    </source>
</reference>
<evidence type="ECO:0000256" key="1">
    <source>
        <dbReference type="ARBA" id="ARBA00007871"/>
    </source>
</evidence>
<comment type="caution">
    <text evidence="6">The sequence shown here is derived from an EMBL/GenBank/DDBJ whole genome shotgun (WGS) entry which is preliminary data.</text>
</comment>
<dbReference type="InterPro" id="IPR001367">
    <property type="entry name" value="Fe_dep_repressor"/>
</dbReference>
<evidence type="ECO:0000256" key="2">
    <source>
        <dbReference type="ARBA" id="ARBA00023015"/>
    </source>
</evidence>
<evidence type="ECO:0000256" key="3">
    <source>
        <dbReference type="ARBA" id="ARBA00023125"/>
    </source>
</evidence>
<dbReference type="PANTHER" id="PTHR33238:SF7">
    <property type="entry name" value="IRON-DEPENDENT TRANSCRIPTIONAL REGULATOR"/>
    <property type="match status" value="1"/>
</dbReference>
<evidence type="ECO:0000259" key="5">
    <source>
        <dbReference type="PROSITE" id="PS50944"/>
    </source>
</evidence>
<dbReference type="GO" id="GO:0003700">
    <property type="term" value="F:DNA-binding transcription factor activity"/>
    <property type="evidence" value="ECO:0007669"/>
    <property type="project" value="InterPro"/>
</dbReference>
<dbReference type="PROSITE" id="PS50944">
    <property type="entry name" value="HTH_DTXR"/>
    <property type="match status" value="1"/>
</dbReference>
<sequence>MTENLEHYLIAIYKLYLQNKIIQVRDITNEAEVKHSSVISALKRLESYDYIEYIKHSHINLTQKGIIKASKLYKRKYIMNKFLLDFLNFSEKEADEVSCKIEHINSKNFLNSIELLESFFEENENYKIEFQKHLKSINLKEE</sequence>
<dbReference type="GO" id="GO:0046914">
    <property type="term" value="F:transition metal ion binding"/>
    <property type="evidence" value="ECO:0007669"/>
    <property type="project" value="InterPro"/>
</dbReference>
<accession>A0AA45C974</accession>
<evidence type="ECO:0000313" key="7">
    <source>
        <dbReference type="Proteomes" id="UP000245921"/>
    </source>
</evidence>
<dbReference type="InterPro" id="IPR050536">
    <property type="entry name" value="DtxR_MntR_Metal-Reg"/>
</dbReference>
<protein>
    <submittedName>
        <fullName evidence="6">DtxR family iron (Metal) dependent repressor</fullName>
    </submittedName>
</protein>
<dbReference type="GO" id="GO:0046983">
    <property type="term" value="F:protein dimerization activity"/>
    <property type="evidence" value="ECO:0007669"/>
    <property type="project" value="InterPro"/>
</dbReference>
<dbReference type="Gene3D" id="1.10.10.10">
    <property type="entry name" value="Winged helix-like DNA-binding domain superfamily/Winged helix DNA-binding domain"/>
    <property type="match status" value="1"/>
</dbReference>
<comment type="similarity">
    <text evidence="1">Belongs to the DtxR/MntR family.</text>
</comment>
<keyword evidence="7" id="KW-1185">Reference proteome</keyword>
<dbReference type="EMBL" id="QGGI01000001">
    <property type="protein sequence ID" value="PWJ96657.1"/>
    <property type="molecule type" value="Genomic_DNA"/>
</dbReference>
<dbReference type="Gene3D" id="1.10.60.10">
    <property type="entry name" value="Iron dependent repressor, metal binding and dimerisation domain"/>
    <property type="match status" value="1"/>
</dbReference>
<dbReference type="AlphaFoldDB" id="A0AA45C974"/>
<organism evidence="6 7">
    <name type="scientific">Oceanotoga teriensis</name>
    <dbReference type="NCBI Taxonomy" id="515440"/>
    <lineage>
        <taxon>Bacteria</taxon>
        <taxon>Thermotogati</taxon>
        <taxon>Thermotogota</taxon>
        <taxon>Thermotogae</taxon>
        <taxon>Petrotogales</taxon>
        <taxon>Petrotogaceae</taxon>
        <taxon>Oceanotoga</taxon>
    </lineage>
</organism>
<dbReference type="Pfam" id="PF02742">
    <property type="entry name" value="Fe_dep_repr_C"/>
    <property type="match status" value="1"/>
</dbReference>
<keyword evidence="2" id="KW-0805">Transcription regulation</keyword>
<keyword evidence="3" id="KW-0238">DNA-binding</keyword>